<dbReference type="Proteomes" id="UP001146793">
    <property type="component" value="Unassembled WGS sequence"/>
</dbReference>
<dbReference type="EMBL" id="JANTQA010000026">
    <property type="protein sequence ID" value="KAJ3442857.1"/>
    <property type="molecule type" value="Genomic_DNA"/>
</dbReference>
<dbReference type="InterPro" id="IPR001208">
    <property type="entry name" value="MCM_dom"/>
</dbReference>
<feature type="domain" description="MCM C-terminal AAA(+) ATPase" evidence="6">
    <location>
        <begin position="241"/>
        <end position="446"/>
    </location>
</feature>
<dbReference type="AlphaFoldDB" id="A0AAV7ZLK8"/>
<dbReference type="EC" id="3.6.4.12" evidence="1"/>
<dbReference type="Pfam" id="PF17855">
    <property type="entry name" value="MCM_lid"/>
    <property type="match status" value="1"/>
</dbReference>
<dbReference type="FunFam" id="3.40.50.300:FF:000671">
    <property type="entry name" value="DNA helicase MCM9 isoform X1"/>
    <property type="match status" value="1"/>
</dbReference>
<dbReference type="PROSITE" id="PS00847">
    <property type="entry name" value="MCM_1"/>
    <property type="match status" value="1"/>
</dbReference>
<proteinExistence type="inferred from homology"/>
<dbReference type="GO" id="GO:0016787">
    <property type="term" value="F:hydrolase activity"/>
    <property type="evidence" value="ECO:0007669"/>
    <property type="project" value="UniProtKB-KW"/>
</dbReference>
<dbReference type="GO" id="GO:0006260">
    <property type="term" value="P:DNA replication"/>
    <property type="evidence" value="ECO:0007669"/>
    <property type="project" value="InterPro"/>
</dbReference>
<dbReference type="PROSITE" id="PS00675">
    <property type="entry name" value="SIGMA54_INTERACT_1"/>
    <property type="match status" value="1"/>
</dbReference>
<dbReference type="InterPro" id="IPR041562">
    <property type="entry name" value="MCM_lid"/>
</dbReference>
<dbReference type="Gene3D" id="3.40.50.300">
    <property type="entry name" value="P-loop containing nucleotide triphosphate hydrolases"/>
    <property type="match status" value="1"/>
</dbReference>
<evidence type="ECO:0000259" key="6">
    <source>
        <dbReference type="PROSITE" id="PS50051"/>
    </source>
</evidence>
<evidence type="ECO:0000313" key="8">
    <source>
        <dbReference type="Proteomes" id="UP001146793"/>
    </source>
</evidence>
<evidence type="ECO:0000313" key="7">
    <source>
        <dbReference type="EMBL" id="KAJ3442857.1"/>
    </source>
</evidence>
<dbReference type="GO" id="GO:0005634">
    <property type="term" value="C:nucleus"/>
    <property type="evidence" value="ECO:0007669"/>
    <property type="project" value="UniProtKB-SubCell"/>
</dbReference>
<dbReference type="InterPro" id="IPR025662">
    <property type="entry name" value="Sigma_54_int_dom_ATP-bd_1"/>
</dbReference>
<protein>
    <recommendedName>
        <fullName evidence="1">DNA helicase</fullName>
        <ecNumber evidence="1">3.6.4.12</ecNumber>
    </recommendedName>
</protein>
<dbReference type="PANTHER" id="PTHR11630:SF48">
    <property type="entry name" value="DNA HELICASE MCM9"/>
    <property type="match status" value="1"/>
</dbReference>
<dbReference type="GO" id="GO:0003697">
    <property type="term" value="F:single-stranded DNA binding"/>
    <property type="evidence" value="ECO:0007669"/>
    <property type="project" value="TreeGrafter"/>
</dbReference>
<dbReference type="GO" id="GO:0000724">
    <property type="term" value="P:double-strand break repair via homologous recombination"/>
    <property type="evidence" value="ECO:0007669"/>
    <property type="project" value="TreeGrafter"/>
</dbReference>
<accession>A0AAV7ZLK8</accession>
<dbReference type="InterPro" id="IPR027417">
    <property type="entry name" value="P-loop_NTPase"/>
</dbReference>
<keyword evidence="4 5" id="KW-0238">DNA-binding</keyword>
<keyword evidence="7" id="KW-0378">Hydrolase</keyword>
<evidence type="ECO:0000256" key="1">
    <source>
        <dbReference type="ARBA" id="ARBA00012551"/>
    </source>
</evidence>
<dbReference type="InterPro" id="IPR012340">
    <property type="entry name" value="NA-bd_OB-fold"/>
</dbReference>
<gene>
    <name evidence="7" type="ORF">M0812_12609</name>
</gene>
<dbReference type="SUPFAM" id="SSF52540">
    <property type="entry name" value="P-loop containing nucleoside triphosphate hydrolases"/>
    <property type="match status" value="1"/>
</dbReference>
<sequence length="658" mass="75364">MIDLFYESIAFTQKEIISYEEKKMNSLDNANELLEIKNHVHPRFKCLPEHPYTKRQLLPLTKDIGSFISFSVTVIRTGNIKMLEYESKYQCKYCKSTVTIRSQIENFNEFQSINKCTNPQCKCTYFLKIKEKSLFKDYQEIRVQENFGQLGVRSLPRSMYVTLDNDLTDVCKVGDNIVLIGTVMTRYKYLKNNKKVDLQIFIKANSIQVNDSDVANMKVTDELKLNFIKFWEHYQSQPLLGRNLIVSSVAPQLFGLSFVKLTLLLVIIGGVPNYDSNSGYQIRSKSHLLLIGDSGTGKSQLLKYCQKISPRSVLTTGMGSTTAGLTVSFVRDNSREWGLESGALVLANKGVCCIDEFDSTKKQDRSSIHEAMEQQTISIAKAGIVTTLQTNCSIVAAANPKGKYDLNQSISINVTLSSPLLSRFDVVLILLDTIDKEWDSKISNFILNKRDLEKKHFSKINKYFSEKCQKTEDNDNDQEKENADTLWNLEKVKSYISFIKDSLNPKISKQAKQIILAYYQKQRKTDLMNVSRTTVRLLESLIRLSQAHARLMFRNIVTIQDAIISIIVIDSSSTTKSLLGFKNHVQSIFHKNPDEEYLEISNKIIEKLDMNELLTETIVLNENNFFNTNDRNIDHSNIKNKLKENFIELQKNTDLDLK</sequence>
<dbReference type="Gene3D" id="2.40.50.140">
    <property type="entry name" value="Nucleic acid-binding proteins"/>
    <property type="match status" value="1"/>
</dbReference>
<comment type="similarity">
    <text evidence="5">Belongs to the MCM family.</text>
</comment>
<dbReference type="SUPFAM" id="SSF50249">
    <property type="entry name" value="Nucleic acid-binding proteins"/>
    <property type="match status" value="1"/>
</dbReference>
<evidence type="ECO:0000256" key="5">
    <source>
        <dbReference type="RuleBase" id="RU004070"/>
    </source>
</evidence>
<keyword evidence="7" id="KW-0347">Helicase</keyword>
<evidence type="ECO:0000256" key="3">
    <source>
        <dbReference type="ARBA" id="ARBA00022840"/>
    </source>
</evidence>
<dbReference type="GO" id="GO:0017116">
    <property type="term" value="F:single-stranded DNA helicase activity"/>
    <property type="evidence" value="ECO:0007669"/>
    <property type="project" value="TreeGrafter"/>
</dbReference>
<dbReference type="InterPro" id="IPR031327">
    <property type="entry name" value="MCM"/>
</dbReference>
<keyword evidence="2 5" id="KW-0547">Nucleotide-binding</keyword>
<dbReference type="SMART" id="SM00382">
    <property type="entry name" value="AAA"/>
    <property type="match status" value="1"/>
</dbReference>
<comment type="caution">
    <text evidence="7">The sequence shown here is derived from an EMBL/GenBank/DDBJ whole genome shotgun (WGS) entry which is preliminary data.</text>
</comment>
<keyword evidence="3 5" id="KW-0067">ATP-binding</keyword>
<dbReference type="GO" id="GO:0005524">
    <property type="term" value="F:ATP binding"/>
    <property type="evidence" value="ECO:0007669"/>
    <property type="project" value="UniProtKB-KW"/>
</dbReference>
<dbReference type="InterPro" id="IPR018525">
    <property type="entry name" value="MCM_CS"/>
</dbReference>
<dbReference type="Pfam" id="PF00493">
    <property type="entry name" value="MCM"/>
    <property type="match status" value="1"/>
</dbReference>
<dbReference type="PRINTS" id="PR01657">
    <property type="entry name" value="MCMFAMILY"/>
</dbReference>
<dbReference type="PROSITE" id="PS50051">
    <property type="entry name" value="MCM_2"/>
    <property type="match status" value="1"/>
</dbReference>
<organism evidence="7 8">
    <name type="scientific">Anaeramoeba flamelloides</name>
    <dbReference type="NCBI Taxonomy" id="1746091"/>
    <lineage>
        <taxon>Eukaryota</taxon>
        <taxon>Metamonada</taxon>
        <taxon>Anaeramoebidae</taxon>
        <taxon>Anaeramoeba</taxon>
    </lineage>
</organism>
<dbReference type="GO" id="GO:0042555">
    <property type="term" value="C:MCM complex"/>
    <property type="evidence" value="ECO:0007669"/>
    <property type="project" value="TreeGrafter"/>
</dbReference>
<dbReference type="InterPro" id="IPR033762">
    <property type="entry name" value="MCM_OB"/>
</dbReference>
<dbReference type="Gene3D" id="2.20.28.10">
    <property type="match status" value="1"/>
</dbReference>
<dbReference type="Pfam" id="PF17207">
    <property type="entry name" value="MCM_OB"/>
    <property type="match status" value="1"/>
</dbReference>
<evidence type="ECO:0000256" key="2">
    <source>
        <dbReference type="ARBA" id="ARBA00022741"/>
    </source>
</evidence>
<name>A0AAV7ZLK8_9EUKA</name>
<dbReference type="SMART" id="SM00350">
    <property type="entry name" value="MCM"/>
    <property type="match status" value="1"/>
</dbReference>
<dbReference type="PANTHER" id="PTHR11630">
    <property type="entry name" value="DNA REPLICATION LICENSING FACTOR MCM FAMILY MEMBER"/>
    <property type="match status" value="1"/>
</dbReference>
<dbReference type="InterPro" id="IPR003593">
    <property type="entry name" value="AAA+_ATPase"/>
</dbReference>
<evidence type="ECO:0000256" key="4">
    <source>
        <dbReference type="ARBA" id="ARBA00023125"/>
    </source>
</evidence>
<reference evidence="7" key="1">
    <citation type="submission" date="2022-08" db="EMBL/GenBank/DDBJ databases">
        <title>Novel sulphate-reducing endosymbionts in the free-living metamonad Anaeramoeba.</title>
        <authorList>
            <person name="Jerlstrom-Hultqvist J."/>
            <person name="Cepicka I."/>
            <person name="Gallot-Lavallee L."/>
            <person name="Salas-Leiva D."/>
            <person name="Curtis B.A."/>
            <person name="Zahonova K."/>
            <person name="Pipaliya S."/>
            <person name="Dacks J."/>
            <person name="Roger A.J."/>
        </authorList>
    </citation>
    <scope>NUCLEOTIDE SEQUENCE</scope>
    <source>
        <strain evidence="7">Busselton2</strain>
    </source>
</reference>